<evidence type="ECO:0000313" key="3">
    <source>
        <dbReference type="WBParaSite" id="MBELARI_LOCUS18446"/>
    </source>
</evidence>
<dbReference type="PANTHER" id="PTHR31895:SF23">
    <property type="entry name" value="INTRINSICALLY DISORDERED PROTEIN, EXPRESSED IN PHARYNX"/>
    <property type="match status" value="1"/>
</dbReference>
<protein>
    <submittedName>
        <fullName evidence="3">Uncharacterized protein</fullName>
    </submittedName>
</protein>
<dbReference type="PANTHER" id="PTHR31895">
    <property type="entry name" value="PROTEIN CBG03177-RELATED"/>
    <property type="match status" value="1"/>
</dbReference>
<dbReference type="Proteomes" id="UP000887575">
    <property type="component" value="Unassembled WGS sequence"/>
</dbReference>
<keyword evidence="1" id="KW-0732">Signal</keyword>
<organism evidence="2 3">
    <name type="scientific">Mesorhabditis belari</name>
    <dbReference type="NCBI Taxonomy" id="2138241"/>
    <lineage>
        <taxon>Eukaryota</taxon>
        <taxon>Metazoa</taxon>
        <taxon>Ecdysozoa</taxon>
        <taxon>Nematoda</taxon>
        <taxon>Chromadorea</taxon>
        <taxon>Rhabditida</taxon>
        <taxon>Rhabditina</taxon>
        <taxon>Rhabditomorpha</taxon>
        <taxon>Rhabditoidea</taxon>
        <taxon>Rhabditidae</taxon>
        <taxon>Mesorhabditinae</taxon>
        <taxon>Mesorhabditis</taxon>
    </lineage>
</organism>
<dbReference type="AlphaFoldDB" id="A0AAF3EXH3"/>
<feature type="chain" id="PRO_5042246071" evidence="1">
    <location>
        <begin position="23"/>
        <end position="423"/>
    </location>
</feature>
<evidence type="ECO:0000313" key="2">
    <source>
        <dbReference type="Proteomes" id="UP000887575"/>
    </source>
</evidence>
<reference evidence="3" key="1">
    <citation type="submission" date="2024-02" db="UniProtKB">
        <authorList>
            <consortium name="WormBaseParasite"/>
        </authorList>
    </citation>
    <scope>IDENTIFICATION</scope>
</reference>
<proteinExistence type="predicted"/>
<evidence type="ECO:0000256" key="1">
    <source>
        <dbReference type="SAM" id="SignalP"/>
    </source>
</evidence>
<accession>A0AAF3EXH3</accession>
<sequence length="423" mass="44224">MSVSQNSFRFMIFILLFSTCFAYNEFAYSGKLPKPSTVPRNRRQLCGCTGCSCPTLGVVPIAPPVPPIRPPMLPSAPFLPALQTLPFPYRECVPPCIANCQTTCATTQCFELCPDLCQEQCYYQGGPIVGNSVIPPPPPTAIYPPAIPGPLPCGDCLPTCQQRCITNTCMQRCPSICANCIQSPAMPPPPPPPQPIASITKISCTQCIRSCRAGCETVSCFQRCPSVCTQCGGMGMAGMVGMGGMNGIAGMGGMGGMRGIAGPMSGAMFPPSVQISIEREYGPQGSMNIPGPIPGLSAATGNGAIPMTAGSFEFPITIACSSCPGLCAPQCGAGPQCNVCEATCRESCLPPPTIPLPPPEPCVNNCRASCMPSCVKTYTLTECETVCHETCVQTCSRSVYPCPTVPCGCYQGFTQCAGGCCRS</sequence>
<dbReference type="WBParaSite" id="MBELARI_LOCUS18446">
    <property type="protein sequence ID" value="MBELARI_LOCUS18446"/>
    <property type="gene ID" value="MBELARI_LOCUS18446"/>
</dbReference>
<name>A0AAF3EXH3_9BILA</name>
<feature type="signal peptide" evidence="1">
    <location>
        <begin position="1"/>
        <end position="22"/>
    </location>
</feature>
<keyword evidence="2" id="KW-1185">Reference proteome</keyword>